<keyword evidence="5" id="KW-0560">Oxidoreductase</keyword>
<dbReference type="InterPro" id="IPR019774">
    <property type="entry name" value="Aromatic-AA_hydroxylase_C"/>
</dbReference>
<feature type="binding site" evidence="8">
    <location>
        <position position="226"/>
    </location>
    <ligand>
        <name>Fe cation</name>
        <dbReference type="ChEBI" id="CHEBI:24875"/>
    </ligand>
</feature>
<evidence type="ECO:0000256" key="4">
    <source>
        <dbReference type="ARBA" id="ARBA00022723"/>
    </source>
</evidence>
<dbReference type="InterPro" id="IPR036951">
    <property type="entry name" value="ArAA_hydroxylase_sf"/>
</dbReference>
<accession>A0A061R0L5</accession>
<evidence type="ECO:0000256" key="6">
    <source>
        <dbReference type="ARBA" id="ARBA00023004"/>
    </source>
</evidence>
<reference evidence="10" key="1">
    <citation type="submission" date="2014-05" db="EMBL/GenBank/DDBJ databases">
        <title>The transcriptome of the halophilic microalga Tetraselmis sp. GSL018 isolated from the Great Salt Lake, Utah.</title>
        <authorList>
            <person name="Jinkerson R.E."/>
            <person name="D'Adamo S."/>
            <person name="Posewitz M.C."/>
        </authorList>
    </citation>
    <scope>NUCLEOTIDE SEQUENCE</scope>
    <source>
        <strain evidence="10">GSL018</strain>
    </source>
</reference>
<protein>
    <recommendedName>
        <fullName evidence="3">phenylalanine 4-monooxygenase</fullName>
        <ecNumber evidence="3">1.14.16.1</ecNumber>
    </recommendedName>
</protein>
<dbReference type="Pfam" id="PF00351">
    <property type="entry name" value="Biopterin_H"/>
    <property type="match status" value="1"/>
</dbReference>
<feature type="domain" description="Biopterin-dependent aromatic amino acid hydroxylase family profile" evidence="9">
    <location>
        <begin position="48"/>
        <end position="349"/>
    </location>
</feature>
<dbReference type="PROSITE" id="PS51410">
    <property type="entry name" value="BH4_AAA_HYDROXYL_2"/>
    <property type="match status" value="1"/>
</dbReference>
<dbReference type="AlphaFoldDB" id="A0A061R0L5"/>
<dbReference type="GO" id="GO:0005506">
    <property type="term" value="F:iron ion binding"/>
    <property type="evidence" value="ECO:0007669"/>
    <property type="project" value="InterPro"/>
</dbReference>
<sequence>MARIIETHPVSTASKALHLKSKPWRLSSTLWGEKAFLAKGSNVFRSRRVKQVLQATSNVESCVPQSIHDIDNGKILGFGEELGPEHPGYTDEDYKKRRAEIVRLAHYHEIGQPIPRLQYTEDEIRAWGIALRELQALYPTHACQEFRRNWDHFEFKESEVPQLQDVSEILKCSTGWQIRPVAGLLHPRDFLNGLAFNTFHSTQYMRHHSEPMYTPEPDVIHELLGHVVMLADPVYCELVNTIGRASLAASDKEIWHLTKIYWYTVEFGTVKEGNEIRAFGAGLLSSYGELEHMRSGRAKFEPFDPFAKQPKMSYKDGYQERYFLMDSFEDGCRQLKEFAATMTKAQRTG</sequence>
<name>A0A061R0L5_9CHLO</name>
<feature type="binding site" evidence="8">
    <location>
        <position position="221"/>
    </location>
    <ligand>
        <name>Fe cation</name>
        <dbReference type="ChEBI" id="CHEBI:24875"/>
    </ligand>
</feature>
<keyword evidence="7 10" id="KW-0503">Monooxygenase</keyword>
<evidence type="ECO:0000256" key="7">
    <source>
        <dbReference type="ARBA" id="ARBA00023033"/>
    </source>
</evidence>
<dbReference type="SUPFAM" id="SSF56534">
    <property type="entry name" value="Aromatic aminoacid monoxygenases, catalytic and oligomerization domains"/>
    <property type="match status" value="1"/>
</dbReference>
<organism evidence="10">
    <name type="scientific">Tetraselmis sp. GSL018</name>
    <dbReference type="NCBI Taxonomy" id="582737"/>
    <lineage>
        <taxon>Eukaryota</taxon>
        <taxon>Viridiplantae</taxon>
        <taxon>Chlorophyta</taxon>
        <taxon>core chlorophytes</taxon>
        <taxon>Chlorodendrophyceae</taxon>
        <taxon>Chlorodendrales</taxon>
        <taxon>Chlorodendraceae</taxon>
        <taxon>Tetraselmis</taxon>
    </lineage>
</organism>
<dbReference type="EMBL" id="GBEZ01021216">
    <property type="protein sequence ID" value="JAC65518.1"/>
    <property type="molecule type" value="Transcribed_RNA"/>
</dbReference>
<evidence type="ECO:0000256" key="1">
    <source>
        <dbReference type="ARBA" id="ARBA00001954"/>
    </source>
</evidence>
<evidence type="ECO:0000256" key="3">
    <source>
        <dbReference type="ARBA" id="ARBA00011995"/>
    </source>
</evidence>
<keyword evidence="6 8" id="KW-0408">Iron</keyword>
<evidence type="ECO:0000256" key="8">
    <source>
        <dbReference type="PIRSR" id="PIRSR601273-2"/>
    </source>
</evidence>
<dbReference type="Gene3D" id="1.10.800.10">
    <property type="entry name" value="Aromatic amino acid hydroxylase"/>
    <property type="match status" value="1"/>
</dbReference>
<proteinExistence type="inferred from homology"/>
<dbReference type="GO" id="GO:0004505">
    <property type="term" value="F:phenylalanine 4-monooxygenase activity"/>
    <property type="evidence" value="ECO:0007669"/>
    <property type="project" value="UniProtKB-EC"/>
</dbReference>
<dbReference type="InterPro" id="IPR036329">
    <property type="entry name" value="Aro-AA_hydroxylase_C_sf"/>
</dbReference>
<dbReference type="PANTHER" id="PTHR11473:SF24">
    <property type="entry name" value="PHENYLALANINE-4-HYDROXYLASE"/>
    <property type="match status" value="1"/>
</dbReference>
<comment type="similarity">
    <text evidence="2">Belongs to the biopterin-dependent aromatic amino acid hydroxylase family.</text>
</comment>
<dbReference type="PANTHER" id="PTHR11473">
    <property type="entry name" value="AROMATIC AMINO ACID HYDROXYLASE"/>
    <property type="match status" value="1"/>
</dbReference>
<evidence type="ECO:0000256" key="2">
    <source>
        <dbReference type="ARBA" id="ARBA00009712"/>
    </source>
</evidence>
<dbReference type="InterPro" id="IPR001273">
    <property type="entry name" value="ArAA_hydroxylase"/>
</dbReference>
<comment type="cofactor">
    <cofactor evidence="1 8">
        <name>Fe(2+)</name>
        <dbReference type="ChEBI" id="CHEBI:29033"/>
    </cofactor>
</comment>
<feature type="binding site" evidence="8">
    <location>
        <position position="266"/>
    </location>
    <ligand>
        <name>Fe cation</name>
        <dbReference type="ChEBI" id="CHEBI:24875"/>
    </ligand>
</feature>
<evidence type="ECO:0000259" key="9">
    <source>
        <dbReference type="PROSITE" id="PS51410"/>
    </source>
</evidence>
<keyword evidence="4 8" id="KW-0479">Metal-binding</keyword>
<dbReference type="PRINTS" id="PR00372">
    <property type="entry name" value="FYWHYDRXLASE"/>
</dbReference>
<evidence type="ECO:0000256" key="5">
    <source>
        <dbReference type="ARBA" id="ARBA00023002"/>
    </source>
</evidence>
<evidence type="ECO:0000313" key="10">
    <source>
        <dbReference type="EMBL" id="JAC65518.1"/>
    </source>
</evidence>
<gene>
    <name evidence="10" type="primary">TPH</name>
    <name evidence="10" type="ORF">TSPGSL018_15873</name>
</gene>
<dbReference type="EC" id="1.14.16.1" evidence="3"/>